<evidence type="ECO:0000259" key="4">
    <source>
        <dbReference type="Pfam" id="PF00891"/>
    </source>
</evidence>
<evidence type="ECO:0000256" key="3">
    <source>
        <dbReference type="ARBA" id="ARBA00022691"/>
    </source>
</evidence>
<evidence type="ECO:0000313" key="6">
    <source>
        <dbReference type="Proteomes" id="UP001301769"/>
    </source>
</evidence>
<dbReference type="PANTHER" id="PTHR43712:SF17">
    <property type="entry name" value="O-METHYLTRANSFERASE"/>
    <property type="match status" value="1"/>
</dbReference>
<dbReference type="InterPro" id="IPR016461">
    <property type="entry name" value="COMT-like"/>
</dbReference>
<evidence type="ECO:0000313" key="5">
    <source>
        <dbReference type="EMBL" id="KAK4218634.1"/>
    </source>
</evidence>
<comment type="caution">
    <text evidence="5">The sequence shown here is derived from an EMBL/GenBank/DDBJ whole genome shotgun (WGS) entry which is preliminary data.</text>
</comment>
<dbReference type="Gene3D" id="1.10.10.10">
    <property type="entry name" value="Winged helix-like DNA-binding domain superfamily/Winged helix DNA-binding domain"/>
    <property type="match status" value="1"/>
</dbReference>
<dbReference type="InterPro" id="IPR001077">
    <property type="entry name" value="COMT_C"/>
</dbReference>
<dbReference type="GO" id="GO:0008171">
    <property type="term" value="F:O-methyltransferase activity"/>
    <property type="evidence" value="ECO:0007669"/>
    <property type="project" value="InterPro"/>
</dbReference>
<protein>
    <submittedName>
        <fullName evidence="5">S-adenosyl-L-methionine-dependent methyltransferase</fullName>
    </submittedName>
</protein>
<gene>
    <name evidence="5" type="ORF">QBC37DRAFT_274557</name>
</gene>
<dbReference type="Proteomes" id="UP001301769">
    <property type="component" value="Unassembled WGS sequence"/>
</dbReference>
<keyword evidence="1 5" id="KW-0489">Methyltransferase</keyword>
<feature type="domain" description="O-methyltransferase C-terminal" evidence="4">
    <location>
        <begin position="250"/>
        <end position="400"/>
    </location>
</feature>
<dbReference type="PROSITE" id="PS51683">
    <property type="entry name" value="SAM_OMT_II"/>
    <property type="match status" value="1"/>
</dbReference>
<proteinExistence type="predicted"/>
<keyword evidence="6" id="KW-1185">Reference proteome</keyword>
<accession>A0AAN7BCD4</accession>
<evidence type="ECO:0000256" key="2">
    <source>
        <dbReference type="ARBA" id="ARBA00022679"/>
    </source>
</evidence>
<sequence>MSAHSVAADQADISIGSTPCDIGNVPTLLESISSFRGRNDLGTNRDDRLDLLEQARKLVHALETPRELMLKHIGAETASFFSIALGIDVGLFKALVLHQGKPKKVKEIAGIIGFDVDGLSRILRHLAAMGHIENTGPDEYAPNNFSKALTIPVIADGYLFYRETCIPSMLHLHSWLKTKAYQTPTTVIDNPFTFGQRTSMTMFEFMAIEPYRMEHFNHHMGGYRLGRPSWFEPSVYPAQERLLALRDSSNSDAAVLVDIGGNKGHDLERFLSYFPSVAEGENKGKFILQDTAPVLAEAPSDLISLIEKQPHDFFMPQPVQGARAYYLHHILHDWPDAKCEVIVKQIRGSMKKGYSKLLINEHVIPAVGANWEATYLDLYMMVQFGSRERTEEEWKVLLEEKCGMRIVGIWNPGNGVEAVIECEI</sequence>
<keyword evidence="2" id="KW-0808">Transferase</keyword>
<dbReference type="InterPro" id="IPR029063">
    <property type="entry name" value="SAM-dependent_MTases_sf"/>
</dbReference>
<dbReference type="SUPFAM" id="SSF46785">
    <property type="entry name" value="Winged helix' DNA-binding domain"/>
    <property type="match status" value="1"/>
</dbReference>
<dbReference type="Gene3D" id="3.40.50.150">
    <property type="entry name" value="Vaccinia Virus protein VP39"/>
    <property type="match status" value="1"/>
</dbReference>
<dbReference type="EMBL" id="MU858052">
    <property type="protein sequence ID" value="KAK4218634.1"/>
    <property type="molecule type" value="Genomic_DNA"/>
</dbReference>
<dbReference type="Pfam" id="PF00891">
    <property type="entry name" value="Methyltransf_2"/>
    <property type="match status" value="1"/>
</dbReference>
<organism evidence="5 6">
    <name type="scientific">Rhypophila decipiens</name>
    <dbReference type="NCBI Taxonomy" id="261697"/>
    <lineage>
        <taxon>Eukaryota</taxon>
        <taxon>Fungi</taxon>
        <taxon>Dikarya</taxon>
        <taxon>Ascomycota</taxon>
        <taxon>Pezizomycotina</taxon>
        <taxon>Sordariomycetes</taxon>
        <taxon>Sordariomycetidae</taxon>
        <taxon>Sordariales</taxon>
        <taxon>Naviculisporaceae</taxon>
        <taxon>Rhypophila</taxon>
    </lineage>
</organism>
<dbReference type="AlphaFoldDB" id="A0AAN7BCD4"/>
<evidence type="ECO:0000256" key="1">
    <source>
        <dbReference type="ARBA" id="ARBA00022603"/>
    </source>
</evidence>
<reference evidence="5" key="1">
    <citation type="journal article" date="2023" name="Mol. Phylogenet. Evol.">
        <title>Genome-scale phylogeny and comparative genomics of the fungal order Sordariales.</title>
        <authorList>
            <person name="Hensen N."/>
            <person name="Bonometti L."/>
            <person name="Westerberg I."/>
            <person name="Brannstrom I.O."/>
            <person name="Guillou S."/>
            <person name="Cros-Aarteil S."/>
            <person name="Calhoun S."/>
            <person name="Haridas S."/>
            <person name="Kuo A."/>
            <person name="Mondo S."/>
            <person name="Pangilinan J."/>
            <person name="Riley R."/>
            <person name="LaButti K."/>
            <person name="Andreopoulos B."/>
            <person name="Lipzen A."/>
            <person name="Chen C."/>
            <person name="Yan M."/>
            <person name="Daum C."/>
            <person name="Ng V."/>
            <person name="Clum A."/>
            <person name="Steindorff A."/>
            <person name="Ohm R.A."/>
            <person name="Martin F."/>
            <person name="Silar P."/>
            <person name="Natvig D.O."/>
            <person name="Lalanne C."/>
            <person name="Gautier V."/>
            <person name="Ament-Velasquez S.L."/>
            <person name="Kruys A."/>
            <person name="Hutchinson M.I."/>
            <person name="Powell A.J."/>
            <person name="Barry K."/>
            <person name="Miller A.N."/>
            <person name="Grigoriev I.V."/>
            <person name="Debuchy R."/>
            <person name="Gladieux P."/>
            <person name="Hiltunen Thoren M."/>
            <person name="Johannesson H."/>
        </authorList>
    </citation>
    <scope>NUCLEOTIDE SEQUENCE</scope>
    <source>
        <strain evidence="5">PSN293</strain>
    </source>
</reference>
<reference evidence="5" key="2">
    <citation type="submission" date="2023-05" db="EMBL/GenBank/DDBJ databases">
        <authorList>
            <consortium name="Lawrence Berkeley National Laboratory"/>
            <person name="Steindorff A."/>
            <person name="Hensen N."/>
            <person name="Bonometti L."/>
            <person name="Westerberg I."/>
            <person name="Brannstrom I.O."/>
            <person name="Guillou S."/>
            <person name="Cros-Aarteil S."/>
            <person name="Calhoun S."/>
            <person name="Haridas S."/>
            <person name="Kuo A."/>
            <person name="Mondo S."/>
            <person name="Pangilinan J."/>
            <person name="Riley R."/>
            <person name="Labutti K."/>
            <person name="Andreopoulos B."/>
            <person name="Lipzen A."/>
            <person name="Chen C."/>
            <person name="Yanf M."/>
            <person name="Daum C."/>
            <person name="Ng V."/>
            <person name="Clum A."/>
            <person name="Ohm R."/>
            <person name="Martin F."/>
            <person name="Silar P."/>
            <person name="Natvig D."/>
            <person name="Lalanne C."/>
            <person name="Gautier V."/>
            <person name="Ament-Velasquez S.L."/>
            <person name="Kruys A."/>
            <person name="Hutchinson M.I."/>
            <person name="Powell A.J."/>
            <person name="Barry K."/>
            <person name="Miller A.N."/>
            <person name="Grigoriev I.V."/>
            <person name="Debuchy R."/>
            <person name="Gladieux P."/>
            <person name="Thoren M.H."/>
            <person name="Johannesson H."/>
        </authorList>
    </citation>
    <scope>NUCLEOTIDE SEQUENCE</scope>
    <source>
        <strain evidence="5">PSN293</strain>
    </source>
</reference>
<keyword evidence="3" id="KW-0949">S-adenosyl-L-methionine</keyword>
<name>A0AAN7BCD4_9PEZI</name>
<dbReference type="PANTHER" id="PTHR43712">
    <property type="entry name" value="PUTATIVE (AFU_ORTHOLOGUE AFUA_4G14580)-RELATED"/>
    <property type="match status" value="1"/>
</dbReference>
<dbReference type="GO" id="GO:0032259">
    <property type="term" value="P:methylation"/>
    <property type="evidence" value="ECO:0007669"/>
    <property type="project" value="UniProtKB-KW"/>
</dbReference>
<dbReference type="SUPFAM" id="SSF53335">
    <property type="entry name" value="S-adenosyl-L-methionine-dependent methyltransferases"/>
    <property type="match status" value="1"/>
</dbReference>
<dbReference type="InterPro" id="IPR036388">
    <property type="entry name" value="WH-like_DNA-bd_sf"/>
</dbReference>
<dbReference type="InterPro" id="IPR036390">
    <property type="entry name" value="WH_DNA-bd_sf"/>
</dbReference>